<dbReference type="GO" id="GO:0023052">
    <property type="term" value="P:signaling"/>
    <property type="evidence" value="ECO:0007669"/>
    <property type="project" value="InterPro"/>
</dbReference>
<comment type="similarity">
    <text evidence="1">Belongs to the SAPAP family.</text>
</comment>
<protein>
    <recommendedName>
        <fullName evidence="5">Disks large-associated protein 5</fullName>
    </recommendedName>
</protein>
<feature type="compositionally biased region" description="Polar residues" evidence="2">
    <location>
        <begin position="51"/>
        <end position="69"/>
    </location>
</feature>
<feature type="region of interest" description="Disordered" evidence="2">
    <location>
        <begin position="1"/>
        <end position="73"/>
    </location>
</feature>
<accession>A0AAN9B8K1</accession>
<feature type="compositionally biased region" description="Polar residues" evidence="2">
    <location>
        <begin position="1"/>
        <end position="10"/>
    </location>
</feature>
<feature type="compositionally biased region" description="Polar residues" evidence="2">
    <location>
        <begin position="141"/>
        <end position="153"/>
    </location>
</feature>
<feature type="compositionally biased region" description="Polar residues" evidence="2">
    <location>
        <begin position="194"/>
        <end position="208"/>
    </location>
</feature>
<feature type="compositionally biased region" description="Basic and acidic residues" evidence="2">
    <location>
        <begin position="652"/>
        <end position="667"/>
    </location>
</feature>
<feature type="compositionally biased region" description="Polar residues" evidence="2">
    <location>
        <begin position="437"/>
        <end position="446"/>
    </location>
</feature>
<evidence type="ECO:0008006" key="5">
    <source>
        <dbReference type="Google" id="ProtNLM"/>
    </source>
</evidence>
<dbReference type="InterPro" id="IPR005026">
    <property type="entry name" value="SAPAP"/>
</dbReference>
<feature type="compositionally biased region" description="Polar residues" evidence="2">
    <location>
        <begin position="335"/>
        <end position="392"/>
    </location>
</feature>
<evidence type="ECO:0000256" key="2">
    <source>
        <dbReference type="SAM" id="MobiDB-lite"/>
    </source>
</evidence>
<dbReference type="Proteomes" id="UP001374579">
    <property type="component" value="Unassembled WGS sequence"/>
</dbReference>
<sequence>MASRGQSYKKPSTMDKRDKRLMRVHRRSLDQREMRLDEVNKRRQIDDMSPVSESQDGSKNPSGVGTPVNQKAALSRLERLKKWKEEKELKKKLEAMERARSKPGFKVAHLTHIDKDIFVVNSSCGQKTAQISKKVEKAPPSKQSAMTSRQPQPKVQPPSKARTTQKKLEPVRPTKKAIASATSVTRTTRSQAVAKTTSAQKPATTTKKPSPRKTGRSHFMAPTAASRTRAANVKKGPTQQPAKKKTDDHDHMKDTATAKVSTHRGDVSPPAEPSFAPSNFLFEAPITVSSFVFKPLSPASAAGFLFPQTGANSTTLTTFSDRVDRTSTPKREGQRASSGQTSGKNMSSTACADPSPANTPKDSLPNLQMQNQAAVTSVESPTQIRSDSNNLDSGIEVTGMETVVKHDDGKLTVPFADSATSGEEGDVFLKDDDQIGTMRNISTSTQNKRRSLRQRKEQEVETASSGDNQSGKETEPMIPRSASRGRRKSKRISTLETTQEEPETNVLEEKSPLKQRCRSAVSVSKPHDVSEVPMEPVVEEDTSQPTKPEQEAIEVMTPGRASRRSVVHQSDPVGENESEPMEVGSDVNEKIQNLSKVAKKNGRKSRRSQLPSSDVVGEPQPMETENSEIAQEAEVESAKNKRRSRRSVAKQTAEKEDATATTSKEELITSTKKVTLADVIQTEELLPKVATPEVKKRTLYSAQDDLFLTPGPPPSSLKRSTAKRRCTAAMIALSNATSPEEAIKIISTSPMVEMSRRTPKSKVSPDLRLNTTASLFDDDDLGVEPVQLLSAFGASAAGVDDGTRPADSATPAELQEATESDGNNPTLGEQRDMTPFRERLAIEVKKLTDLADHWAVVKGSTHSLTDEVAGQIDTTVCQAQLLMGRKGKFHQFAGLVDKCEAGDPGTTCQDLQGFQDMIFIQAEDIYGKFSQLERLQQNNWQPEVNEEAASSKPVKKILKKAPAKKKPAVKSKFAAFKAQMLQQQQKVPETDKQGEEGEKVFDAGFFRVSSPVRPPQYHCEAGTPKKPRTSGQSPELKTSTSTLTSSTEKSSNVNNATASATETTTSADKENVAHTLLRRSVGATVRKSYVPVVPSPLVQDGVLKPRSPSPAKSTPKVKDQMAEEVGGAEHLVETPKRSRRSTPGRRSTRSRKSVCFSEQAETVTVVTEAQPEEVDFSAYFQPSTSQSSSPLQDVLENSPFSCEEILRNSQSNTPACVSLSSASQSQKTGVQPKSALKTLPTKERRRSRRSVNFALSPLKPSVSSGVSLPSTPYNRNSLVAGKRVSRSSLASPSGIGQSAIDELQELSNTPQMRRSARPSLLYTPPLLEKDKPRTPARDVPVAKLISFTP</sequence>
<feature type="region of interest" description="Disordered" evidence="2">
    <location>
        <begin position="1214"/>
        <end position="1338"/>
    </location>
</feature>
<name>A0AAN9B8K1_9CAEN</name>
<dbReference type="Pfam" id="PF03359">
    <property type="entry name" value="GKAP"/>
    <property type="match status" value="1"/>
</dbReference>
<feature type="region of interest" description="Disordered" evidence="2">
    <location>
        <begin position="797"/>
        <end position="833"/>
    </location>
</feature>
<dbReference type="PANTHER" id="PTHR12353:SF1">
    <property type="entry name" value="DISKS LARGE-ASSOCIATED PROTEIN 5"/>
    <property type="match status" value="1"/>
</dbReference>
<feature type="compositionally biased region" description="Basic and acidic residues" evidence="2">
    <location>
        <begin position="1327"/>
        <end position="1336"/>
    </location>
</feature>
<feature type="compositionally biased region" description="Low complexity" evidence="2">
    <location>
        <begin position="179"/>
        <end position="193"/>
    </location>
</feature>
<feature type="compositionally biased region" description="Basic and acidic residues" evidence="2">
    <location>
        <begin position="27"/>
        <end position="46"/>
    </location>
</feature>
<evidence type="ECO:0000313" key="4">
    <source>
        <dbReference type="Proteomes" id="UP001374579"/>
    </source>
</evidence>
<dbReference type="EMBL" id="JBAMIC010000011">
    <property type="protein sequence ID" value="KAK7100679.1"/>
    <property type="molecule type" value="Genomic_DNA"/>
</dbReference>
<evidence type="ECO:0000256" key="1">
    <source>
        <dbReference type="ARBA" id="ARBA00008839"/>
    </source>
</evidence>
<feature type="region of interest" description="Disordered" evidence="2">
    <location>
        <begin position="416"/>
        <end position="670"/>
    </location>
</feature>
<evidence type="ECO:0000313" key="3">
    <source>
        <dbReference type="EMBL" id="KAK7100679.1"/>
    </source>
</evidence>
<feature type="compositionally biased region" description="Polar residues" evidence="2">
    <location>
        <begin position="1286"/>
        <end position="1296"/>
    </location>
</feature>
<feature type="region of interest" description="Disordered" evidence="2">
    <location>
        <begin position="309"/>
        <end position="393"/>
    </location>
</feature>
<feature type="compositionally biased region" description="Basic residues" evidence="2">
    <location>
        <begin position="597"/>
        <end position="607"/>
    </location>
</feature>
<gene>
    <name evidence="3" type="ORF">V1264_023588</name>
</gene>
<feature type="compositionally biased region" description="Basic residues" evidence="2">
    <location>
        <begin position="1137"/>
        <end position="1152"/>
    </location>
</feature>
<reference evidence="3 4" key="1">
    <citation type="submission" date="2024-02" db="EMBL/GenBank/DDBJ databases">
        <title>Chromosome-scale genome assembly of the rough periwinkle Littorina saxatilis.</title>
        <authorList>
            <person name="De Jode A."/>
            <person name="Faria R."/>
            <person name="Formenti G."/>
            <person name="Sims Y."/>
            <person name="Smith T.P."/>
            <person name="Tracey A."/>
            <person name="Wood J.M.D."/>
            <person name="Zagrodzka Z.B."/>
            <person name="Johannesson K."/>
            <person name="Butlin R.K."/>
            <person name="Leder E.H."/>
        </authorList>
    </citation>
    <scope>NUCLEOTIDE SEQUENCE [LARGE SCALE GENOMIC DNA]</scope>
    <source>
        <strain evidence="3">Snail1</strain>
        <tissue evidence="3">Muscle</tissue>
    </source>
</reference>
<feature type="compositionally biased region" description="Polar residues" evidence="2">
    <location>
        <begin position="1214"/>
        <end position="1231"/>
    </location>
</feature>
<proteinExistence type="inferred from homology"/>
<feature type="compositionally biased region" description="Low complexity" evidence="2">
    <location>
        <begin position="1035"/>
        <end position="1066"/>
    </location>
</feature>
<feature type="region of interest" description="Disordered" evidence="2">
    <location>
        <begin position="1098"/>
        <end position="1168"/>
    </location>
</feature>
<organism evidence="3 4">
    <name type="scientific">Littorina saxatilis</name>
    <dbReference type="NCBI Taxonomy" id="31220"/>
    <lineage>
        <taxon>Eukaryota</taxon>
        <taxon>Metazoa</taxon>
        <taxon>Spiralia</taxon>
        <taxon>Lophotrochozoa</taxon>
        <taxon>Mollusca</taxon>
        <taxon>Gastropoda</taxon>
        <taxon>Caenogastropoda</taxon>
        <taxon>Littorinimorpha</taxon>
        <taxon>Littorinoidea</taxon>
        <taxon>Littorinidae</taxon>
        <taxon>Littorina</taxon>
    </lineage>
</organism>
<feature type="compositionally biased region" description="Basic and acidic residues" evidence="2">
    <location>
        <begin position="321"/>
        <end position="334"/>
    </location>
</feature>
<feature type="region of interest" description="Disordered" evidence="2">
    <location>
        <begin position="1009"/>
        <end position="1071"/>
    </location>
</feature>
<feature type="compositionally biased region" description="Polar residues" evidence="2">
    <location>
        <begin position="1261"/>
        <end position="1277"/>
    </location>
</feature>
<feature type="compositionally biased region" description="Basic and acidic residues" evidence="2">
    <location>
        <begin position="244"/>
        <end position="256"/>
    </location>
</feature>
<feature type="region of interest" description="Disordered" evidence="2">
    <location>
        <begin position="130"/>
        <end position="272"/>
    </location>
</feature>
<dbReference type="PANTHER" id="PTHR12353">
    <property type="entry name" value="DISKS LARGE-ASSOCIATED PROTEIN DAP SAP90/PSD-95-ASSOCIATED PROTEIN"/>
    <property type="match status" value="1"/>
</dbReference>
<comment type="caution">
    <text evidence="3">The sequence shown here is derived from an EMBL/GenBank/DDBJ whole genome shotgun (WGS) entry which is preliminary data.</text>
</comment>
<keyword evidence="4" id="KW-1185">Reference proteome</keyword>
<feature type="compositionally biased region" description="Polar residues" evidence="2">
    <location>
        <begin position="309"/>
        <end position="320"/>
    </location>
</feature>